<organism evidence="8 9">
    <name type="scientific">Hydrogenibacillus schlegelii</name>
    <name type="common">Bacillus schlegelii</name>
    <dbReference type="NCBI Taxonomy" id="1484"/>
    <lineage>
        <taxon>Bacteria</taxon>
        <taxon>Bacillati</taxon>
        <taxon>Bacillota</taxon>
        <taxon>Bacilli</taxon>
        <taxon>Bacillales</taxon>
        <taxon>Bacillales Family X. Incertae Sedis</taxon>
        <taxon>Hydrogenibacillus</taxon>
    </lineage>
</organism>
<sequence>MRAAFRFVRQGLGIVVGTFLVAVALKLLLIPFRMIDGGTVGLSIIAHHLTRSPLGPWIVLFIFPFLWLGYREIGKTFVFSTLGANLLLAGWVTLLDRVPPMVDSAFLATVFGGVLLGAGVGLVLRSGGSLDGTEIVAIVLNERTDFSVGEIVMFFNLFVFTTAAFVFSLESAMYSLIAYYVAYRVIDIVLTGLEEMKSVVIISDRAEAIGEAIIARLGRGVTYLTGVGGYSKEEKKLLYCVVTRLEVTKLKSIVQDLDPAAFVIFENVHDVLGGRFNKRAIH</sequence>
<evidence type="ECO:0000313" key="9">
    <source>
        <dbReference type="Proteomes" id="UP000243024"/>
    </source>
</evidence>
<protein>
    <recommendedName>
        <fullName evidence="7">DUF2179 domain-containing protein</fullName>
    </recommendedName>
</protein>
<dbReference type="PANTHER" id="PTHR33545">
    <property type="entry name" value="UPF0750 MEMBRANE PROTEIN YITT-RELATED"/>
    <property type="match status" value="1"/>
</dbReference>
<keyword evidence="3 6" id="KW-0812">Transmembrane</keyword>
<feature type="transmembrane region" description="Helical" evidence="6">
    <location>
        <begin position="12"/>
        <end position="34"/>
    </location>
</feature>
<feature type="transmembrane region" description="Helical" evidence="6">
    <location>
        <begin position="77"/>
        <end position="94"/>
    </location>
</feature>
<gene>
    <name evidence="8" type="ORF">SA87_10440</name>
</gene>
<feature type="domain" description="DUF2179" evidence="7">
    <location>
        <begin position="219"/>
        <end position="273"/>
    </location>
</feature>
<evidence type="ECO:0000256" key="3">
    <source>
        <dbReference type="ARBA" id="ARBA00022692"/>
    </source>
</evidence>
<keyword evidence="9" id="KW-1185">Reference proteome</keyword>
<dbReference type="Pfam" id="PF02588">
    <property type="entry name" value="YitT_membrane"/>
    <property type="match status" value="1"/>
</dbReference>
<proteinExistence type="predicted"/>
<evidence type="ECO:0000256" key="5">
    <source>
        <dbReference type="ARBA" id="ARBA00023136"/>
    </source>
</evidence>
<feature type="transmembrane region" description="Helical" evidence="6">
    <location>
        <begin position="146"/>
        <end position="167"/>
    </location>
</feature>
<dbReference type="STRING" id="1484.SA87_10440"/>
<feature type="transmembrane region" description="Helical" evidence="6">
    <location>
        <begin position="106"/>
        <end position="125"/>
    </location>
</feature>
<dbReference type="Gene3D" id="3.30.70.120">
    <property type="match status" value="1"/>
</dbReference>
<evidence type="ECO:0000259" key="7">
    <source>
        <dbReference type="Pfam" id="PF10035"/>
    </source>
</evidence>
<keyword evidence="5 6" id="KW-0472">Membrane</keyword>
<dbReference type="PANTHER" id="PTHR33545:SF3">
    <property type="entry name" value="UPF0750 MEMBRANE PROTEIN YQFU"/>
    <property type="match status" value="1"/>
</dbReference>
<dbReference type="Pfam" id="PF10035">
    <property type="entry name" value="DUF2179"/>
    <property type="match status" value="1"/>
</dbReference>
<keyword evidence="4 6" id="KW-1133">Transmembrane helix</keyword>
<dbReference type="InterPro" id="IPR019264">
    <property type="entry name" value="DUF2179"/>
</dbReference>
<feature type="transmembrane region" description="Helical" evidence="6">
    <location>
        <begin position="54"/>
        <end position="70"/>
    </location>
</feature>
<dbReference type="EMBL" id="JXBB01000014">
    <property type="protein sequence ID" value="OAR04500.1"/>
    <property type="molecule type" value="Genomic_DNA"/>
</dbReference>
<evidence type="ECO:0000256" key="4">
    <source>
        <dbReference type="ARBA" id="ARBA00022989"/>
    </source>
</evidence>
<dbReference type="RefSeq" id="WP_066200477.1">
    <property type="nucleotide sequence ID" value="NZ_CBCSAS010000042.1"/>
</dbReference>
<dbReference type="CDD" id="cd16380">
    <property type="entry name" value="YitT_C"/>
    <property type="match status" value="1"/>
</dbReference>
<dbReference type="AlphaFoldDB" id="A0A132MGT1"/>
<keyword evidence="2" id="KW-1003">Cell membrane</keyword>
<dbReference type="GO" id="GO:0005886">
    <property type="term" value="C:plasma membrane"/>
    <property type="evidence" value="ECO:0007669"/>
    <property type="project" value="UniProtKB-SubCell"/>
</dbReference>
<comment type="subcellular location">
    <subcellularLocation>
        <location evidence="1">Cell membrane</location>
        <topology evidence="1">Multi-pass membrane protein</topology>
    </subcellularLocation>
</comment>
<dbReference type="InterPro" id="IPR003740">
    <property type="entry name" value="YitT"/>
</dbReference>
<dbReference type="PIRSF" id="PIRSF006483">
    <property type="entry name" value="Membrane_protein_YitT"/>
    <property type="match status" value="1"/>
</dbReference>
<evidence type="ECO:0000256" key="6">
    <source>
        <dbReference type="SAM" id="Phobius"/>
    </source>
</evidence>
<comment type="caution">
    <text evidence="8">The sequence shown here is derived from an EMBL/GenBank/DDBJ whole genome shotgun (WGS) entry which is preliminary data.</text>
</comment>
<dbReference type="Proteomes" id="UP000243024">
    <property type="component" value="Unassembled WGS sequence"/>
</dbReference>
<dbReference type="OrthoDB" id="265478at2"/>
<evidence type="ECO:0000256" key="2">
    <source>
        <dbReference type="ARBA" id="ARBA00022475"/>
    </source>
</evidence>
<evidence type="ECO:0000313" key="8">
    <source>
        <dbReference type="EMBL" id="OAR04500.1"/>
    </source>
</evidence>
<accession>A0A132MGT1</accession>
<evidence type="ECO:0000256" key="1">
    <source>
        <dbReference type="ARBA" id="ARBA00004651"/>
    </source>
</evidence>
<dbReference type="InterPro" id="IPR015867">
    <property type="entry name" value="N-reg_PII/ATP_PRibTrfase_C"/>
</dbReference>
<reference evidence="8 9" key="1">
    <citation type="submission" date="2015-09" db="EMBL/GenBank/DDBJ databases">
        <title>Draft genome sequence of Hydrogenibacillus schlegelii DSM 2000.</title>
        <authorList>
            <person name="Hemp J."/>
        </authorList>
    </citation>
    <scope>NUCLEOTIDE SEQUENCE [LARGE SCALE GENOMIC DNA]</scope>
    <source>
        <strain evidence="8 9">MA 48</strain>
    </source>
</reference>
<dbReference type="InterPro" id="IPR051461">
    <property type="entry name" value="UPF0750_membrane"/>
</dbReference>
<name>A0A132MGT1_HYDSH</name>